<reference evidence="1" key="1">
    <citation type="journal article" date="2009" name="FEMS Microbiol. Lett.">
        <title>Genetic organization and functional analysis of the type III secretion system of Bradyrhizobium elkanii.</title>
        <authorList>
            <person name="Okazaki S."/>
            <person name="Zehner S."/>
            <person name="Hempel J."/>
            <person name="Lang K."/>
            <person name="Gottfert M."/>
        </authorList>
    </citation>
    <scope>NUCLEOTIDE SEQUENCE</scope>
    <source>
        <strain evidence="1">USDA61</strain>
    </source>
</reference>
<proteinExistence type="predicted"/>
<protein>
    <submittedName>
        <fullName evidence="1">Uncharacterized protein</fullName>
    </submittedName>
</protein>
<evidence type="ECO:0000313" key="1">
    <source>
        <dbReference type="EMBL" id="CAQ57555.1"/>
    </source>
</evidence>
<dbReference type="AlphaFoldDB" id="C4PL60"/>
<accession>C4PL60</accession>
<dbReference type="EMBL" id="FM162234">
    <property type="protein sequence ID" value="CAQ57555.1"/>
    <property type="molecule type" value="Genomic_DNA"/>
</dbReference>
<name>C4PL60_BRAEL</name>
<organism evidence="1">
    <name type="scientific">Bradyrhizobium elkanii</name>
    <dbReference type="NCBI Taxonomy" id="29448"/>
    <lineage>
        <taxon>Bacteria</taxon>
        <taxon>Pseudomonadati</taxon>
        <taxon>Pseudomonadota</taxon>
        <taxon>Alphaproteobacteria</taxon>
        <taxon>Hyphomicrobiales</taxon>
        <taxon>Nitrobacteraceae</taxon>
        <taxon>Bradyrhizobium</taxon>
    </lineage>
</organism>
<sequence>MLDGRLAKDYWVFIGQTATGAQIDMLECSGVRPSKDRHKGFHSSRGAHTAERRAEGFIRLTPSLDSIPWPEAG</sequence>